<dbReference type="EMBL" id="JACGWZ010000007">
    <property type="protein sequence ID" value="MBA8827353.1"/>
    <property type="molecule type" value="Genomic_DNA"/>
</dbReference>
<dbReference type="PROSITE" id="PS51257">
    <property type="entry name" value="PROKAR_LIPOPROTEIN"/>
    <property type="match status" value="1"/>
</dbReference>
<name>A0A839E265_9PSEU</name>
<evidence type="ECO:0000256" key="1">
    <source>
        <dbReference type="SAM" id="MobiDB-lite"/>
    </source>
</evidence>
<dbReference type="RefSeq" id="WP_182546498.1">
    <property type="nucleotide sequence ID" value="NZ_JACGWZ010000007.1"/>
</dbReference>
<keyword evidence="2" id="KW-0732">Signal</keyword>
<evidence type="ECO:0000256" key="2">
    <source>
        <dbReference type="SAM" id="SignalP"/>
    </source>
</evidence>
<organism evidence="3 4">
    <name type="scientific">Halosaccharopolyspora lacisalsi</name>
    <dbReference type="NCBI Taxonomy" id="1000566"/>
    <lineage>
        <taxon>Bacteria</taxon>
        <taxon>Bacillati</taxon>
        <taxon>Actinomycetota</taxon>
        <taxon>Actinomycetes</taxon>
        <taxon>Pseudonocardiales</taxon>
        <taxon>Pseudonocardiaceae</taxon>
        <taxon>Halosaccharopolyspora</taxon>
    </lineage>
</organism>
<sequence length="179" mass="18807">MSRHRRRFVVISLALAASGTALAGCGRSAENPALDPGVVTTSPSTPAPTAPRPPDQRHEGTGDAWAREHAGNNGWKQHYELSSPQQEIADAAATRLRPKLRRLQAAGDFSPEALRNALVESGLEPVDVVSRTGRPPLARFWSTPRSGVCVNGKLTTESVVVETGGPSLDGGCEESGGGH</sequence>
<proteinExistence type="predicted"/>
<evidence type="ECO:0008006" key="5">
    <source>
        <dbReference type="Google" id="ProtNLM"/>
    </source>
</evidence>
<feature type="compositionally biased region" description="Basic and acidic residues" evidence="1">
    <location>
        <begin position="54"/>
        <end position="69"/>
    </location>
</feature>
<protein>
    <recommendedName>
        <fullName evidence="5">PASTA domain-containing protein</fullName>
    </recommendedName>
</protein>
<accession>A0A839E265</accession>
<dbReference type="Proteomes" id="UP000569329">
    <property type="component" value="Unassembled WGS sequence"/>
</dbReference>
<evidence type="ECO:0000313" key="4">
    <source>
        <dbReference type="Proteomes" id="UP000569329"/>
    </source>
</evidence>
<feature type="region of interest" description="Disordered" evidence="1">
    <location>
        <begin position="31"/>
        <end position="69"/>
    </location>
</feature>
<dbReference type="AlphaFoldDB" id="A0A839E265"/>
<evidence type="ECO:0000313" key="3">
    <source>
        <dbReference type="EMBL" id="MBA8827353.1"/>
    </source>
</evidence>
<reference evidence="3 4" key="1">
    <citation type="submission" date="2020-07" db="EMBL/GenBank/DDBJ databases">
        <title>Sequencing the genomes of 1000 actinobacteria strains.</title>
        <authorList>
            <person name="Klenk H.-P."/>
        </authorList>
    </citation>
    <scope>NUCLEOTIDE SEQUENCE [LARGE SCALE GENOMIC DNA]</scope>
    <source>
        <strain evidence="3 4">DSM 45975</strain>
    </source>
</reference>
<feature type="chain" id="PRO_5032440874" description="PASTA domain-containing protein" evidence="2">
    <location>
        <begin position="24"/>
        <end position="179"/>
    </location>
</feature>
<comment type="caution">
    <text evidence="3">The sequence shown here is derived from an EMBL/GenBank/DDBJ whole genome shotgun (WGS) entry which is preliminary data.</text>
</comment>
<feature type="signal peptide" evidence="2">
    <location>
        <begin position="1"/>
        <end position="23"/>
    </location>
</feature>
<keyword evidence="4" id="KW-1185">Reference proteome</keyword>
<gene>
    <name evidence="3" type="ORF">FHX42_004737</name>
</gene>